<feature type="chain" id="PRO_5012982389" description="Cytochrome c domain-containing protein" evidence="8">
    <location>
        <begin position="22"/>
        <end position="381"/>
    </location>
</feature>
<keyword evidence="6 7" id="KW-0408">Iron</keyword>
<dbReference type="GO" id="GO:0020037">
    <property type="term" value="F:heme binding"/>
    <property type="evidence" value="ECO:0007669"/>
    <property type="project" value="InterPro"/>
</dbReference>
<dbReference type="KEGG" id="osg:BST96_00270"/>
<comment type="subcellular location">
    <subcellularLocation>
        <location evidence="1">Cell envelope</location>
    </subcellularLocation>
</comment>
<evidence type="ECO:0000256" key="7">
    <source>
        <dbReference type="PROSITE-ProRule" id="PRU00433"/>
    </source>
</evidence>
<dbReference type="InterPro" id="IPR051395">
    <property type="entry name" value="Cytochrome_c_Peroxidase/MauG"/>
</dbReference>
<dbReference type="PROSITE" id="PS51007">
    <property type="entry name" value="CYTC"/>
    <property type="match status" value="2"/>
</dbReference>
<dbReference type="EMBL" id="CP019343">
    <property type="protein sequence ID" value="ARN72682.1"/>
    <property type="molecule type" value="Genomic_DNA"/>
</dbReference>
<dbReference type="GO" id="GO:0009055">
    <property type="term" value="F:electron transfer activity"/>
    <property type="evidence" value="ECO:0007669"/>
    <property type="project" value="InterPro"/>
</dbReference>
<dbReference type="Gene3D" id="1.10.760.10">
    <property type="entry name" value="Cytochrome c-like domain"/>
    <property type="match status" value="2"/>
</dbReference>
<proteinExistence type="predicted"/>
<evidence type="ECO:0000256" key="8">
    <source>
        <dbReference type="SAM" id="SignalP"/>
    </source>
</evidence>
<feature type="signal peptide" evidence="8">
    <location>
        <begin position="1"/>
        <end position="21"/>
    </location>
</feature>
<evidence type="ECO:0000256" key="1">
    <source>
        <dbReference type="ARBA" id="ARBA00004196"/>
    </source>
</evidence>
<feature type="domain" description="Cytochrome c" evidence="9">
    <location>
        <begin position="40"/>
        <end position="157"/>
    </location>
</feature>
<name>A0A1X9N8C1_9GAMM</name>
<dbReference type="PANTHER" id="PTHR30600">
    <property type="entry name" value="CYTOCHROME C PEROXIDASE-RELATED"/>
    <property type="match status" value="1"/>
</dbReference>
<accession>A0A1X9N8C1</accession>
<dbReference type="GO" id="GO:0030313">
    <property type="term" value="C:cell envelope"/>
    <property type="evidence" value="ECO:0007669"/>
    <property type="project" value="UniProtKB-SubCell"/>
</dbReference>
<keyword evidence="2 7" id="KW-0349">Heme</keyword>
<evidence type="ECO:0000256" key="3">
    <source>
        <dbReference type="ARBA" id="ARBA00022723"/>
    </source>
</evidence>
<dbReference type="InterPro" id="IPR009056">
    <property type="entry name" value="Cyt_c-like_dom"/>
</dbReference>
<dbReference type="InterPro" id="IPR004852">
    <property type="entry name" value="Di-haem_cyt_c_peroxidsae"/>
</dbReference>
<feature type="domain" description="Cytochrome c" evidence="9">
    <location>
        <begin position="213"/>
        <end position="374"/>
    </location>
</feature>
<evidence type="ECO:0000313" key="11">
    <source>
        <dbReference type="Proteomes" id="UP000193450"/>
    </source>
</evidence>
<reference evidence="10 11" key="1">
    <citation type="submission" date="2016-11" db="EMBL/GenBank/DDBJ databases">
        <title>Trade-off between light-utilization and light-protection in marine flavobacteria.</title>
        <authorList>
            <person name="Kumagai Y."/>
        </authorList>
    </citation>
    <scope>NUCLEOTIDE SEQUENCE [LARGE SCALE GENOMIC DNA]</scope>
    <source>
        <strain evidence="10 11">NBRC 107125</strain>
    </source>
</reference>
<dbReference type="GO" id="GO:0004130">
    <property type="term" value="F:cytochrome-c peroxidase activity"/>
    <property type="evidence" value="ECO:0007669"/>
    <property type="project" value="TreeGrafter"/>
</dbReference>
<dbReference type="PROSITE" id="PS51257">
    <property type="entry name" value="PROKAR_LIPOPROTEIN"/>
    <property type="match status" value="1"/>
</dbReference>
<protein>
    <recommendedName>
        <fullName evidence="9">Cytochrome c domain-containing protein</fullName>
    </recommendedName>
</protein>
<keyword evidence="5" id="KW-0560">Oxidoreductase</keyword>
<dbReference type="PANTHER" id="PTHR30600:SF10">
    <property type="entry name" value="BLL6722 PROTEIN"/>
    <property type="match status" value="1"/>
</dbReference>
<dbReference type="Pfam" id="PF03150">
    <property type="entry name" value="CCP_MauG"/>
    <property type="match status" value="1"/>
</dbReference>
<keyword evidence="4 8" id="KW-0732">Signal</keyword>
<dbReference type="AlphaFoldDB" id="A0A1X9N8C1"/>
<dbReference type="InterPro" id="IPR036909">
    <property type="entry name" value="Cyt_c-like_dom_sf"/>
</dbReference>
<evidence type="ECO:0000256" key="5">
    <source>
        <dbReference type="ARBA" id="ARBA00023002"/>
    </source>
</evidence>
<sequence length="381" mass="41769">MVSRNIVVIFTVLALLMGCGAVEPQGTSSQAEASEAKQSLKIATGKLIFNDSNLSEPAGQSCNSCHQADNFYADPGKMVSPGANPELFGNRNAPSISYVSFTPSIYWDQDEQHWVGGFFLDGRANTLQDQAQGPFINPLEMANPDVASLIAKVKQAAYAPALEQLYGQAIWSDNNKALKAVTDALVAYENGPEFATFSSKYDYYLQGKVDLTALEKKGLQLFEAEDKGNCAACHPNSLQDNGALPLFTDYTYDNLGLARPDQLPFYTMGAEHNPQGADYIDYGLAENPLINNGPDEKGKFKVSTLRNIANTAPYMHNGIFNTLEEVVDFYNSRDIKEKWGKPELQDNLNTEELGDLNMTDAEMQAIVAFMQTLSDGYQLAE</sequence>
<dbReference type="STRING" id="716816.BST96_00270"/>
<dbReference type="Proteomes" id="UP000193450">
    <property type="component" value="Chromosome"/>
</dbReference>
<keyword evidence="3 7" id="KW-0479">Metal-binding</keyword>
<dbReference type="GO" id="GO:0046872">
    <property type="term" value="F:metal ion binding"/>
    <property type="evidence" value="ECO:0007669"/>
    <property type="project" value="UniProtKB-KW"/>
</dbReference>
<evidence type="ECO:0000313" key="10">
    <source>
        <dbReference type="EMBL" id="ARN72682.1"/>
    </source>
</evidence>
<evidence type="ECO:0000256" key="4">
    <source>
        <dbReference type="ARBA" id="ARBA00022729"/>
    </source>
</evidence>
<evidence type="ECO:0000259" key="9">
    <source>
        <dbReference type="PROSITE" id="PS51007"/>
    </source>
</evidence>
<organism evidence="10 11">
    <name type="scientific">Oceanicoccus sagamiensis</name>
    <dbReference type="NCBI Taxonomy" id="716816"/>
    <lineage>
        <taxon>Bacteria</taxon>
        <taxon>Pseudomonadati</taxon>
        <taxon>Pseudomonadota</taxon>
        <taxon>Gammaproteobacteria</taxon>
        <taxon>Cellvibrionales</taxon>
        <taxon>Spongiibacteraceae</taxon>
        <taxon>Oceanicoccus</taxon>
    </lineage>
</organism>
<gene>
    <name evidence="10" type="ORF">BST96_00270</name>
</gene>
<keyword evidence="11" id="KW-1185">Reference proteome</keyword>
<evidence type="ECO:0000256" key="2">
    <source>
        <dbReference type="ARBA" id="ARBA00022617"/>
    </source>
</evidence>
<evidence type="ECO:0000256" key="6">
    <source>
        <dbReference type="ARBA" id="ARBA00023004"/>
    </source>
</evidence>
<dbReference type="SUPFAM" id="SSF46626">
    <property type="entry name" value="Cytochrome c"/>
    <property type="match status" value="2"/>
</dbReference>
<dbReference type="RefSeq" id="WP_206045373.1">
    <property type="nucleotide sequence ID" value="NZ_CP019343.1"/>
</dbReference>